<evidence type="ECO:0000256" key="4">
    <source>
        <dbReference type="ARBA" id="ARBA00022679"/>
    </source>
</evidence>
<dbReference type="PANTHER" id="PTHR43179:SF12">
    <property type="entry name" value="GALACTOFURANOSYLTRANSFERASE GLFT2"/>
    <property type="match status" value="1"/>
</dbReference>
<dbReference type="GO" id="GO:0016757">
    <property type="term" value="F:glycosyltransferase activity"/>
    <property type="evidence" value="ECO:0007669"/>
    <property type="project" value="UniProtKB-KW"/>
</dbReference>
<dbReference type="Pfam" id="PF00535">
    <property type="entry name" value="Glycos_transf_2"/>
    <property type="match status" value="1"/>
</dbReference>
<dbReference type="PANTHER" id="PTHR43179">
    <property type="entry name" value="RHAMNOSYLTRANSFERASE WBBL"/>
    <property type="match status" value="1"/>
</dbReference>
<dbReference type="AlphaFoldDB" id="A0A7X9RGW7"/>
<dbReference type="SUPFAM" id="SSF53448">
    <property type="entry name" value="Nucleotide-diphospho-sugar transferases"/>
    <property type="match status" value="1"/>
</dbReference>
<dbReference type="Gene3D" id="3.90.550.10">
    <property type="entry name" value="Spore Coat Polysaccharide Biosynthesis Protein SpsA, Chain A"/>
    <property type="match status" value="1"/>
</dbReference>
<feature type="domain" description="Glycosyltransferase 2-like" evidence="5">
    <location>
        <begin position="6"/>
        <end position="177"/>
    </location>
</feature>
<evidence type="ECO:0000256" key="3">
    <source>
        <dbReference type="ARBA" id="ARBA00022676"/>
    </source>
</evidence>
<keyword evidence="4 6" id="KW-0808">Transferase</keyword>
<dbReference type="InterPro" id="IPR001173">
    <property type="entry name" value="Glyco_trans_2-like"/>
</dbReference>
<comment type="pathway">
    <text evidence="1">Cell wall biogenesis; cell wall polysaccharide biosynthesis.</text>
</comment>
<dbReference type="Proteomes" id="UP000540014">
    <property type="component" value="Unassembled WGS sequence"/>
</dbReference>
<evidence type="ECO:0000256" key="2">
    <source>
        <dbReference type="ARBA" id="ARBA00006739"/>
    </source>
</evidence>
<name>A0A7X9RGW7_9FIRM</name>
<comment type="caution">
    <text evidence="6">The sequence shown here is derived from an EMBL/GenBank/DDBJ whole genome shotgun (WGS) entry which is preliminary data.</text>
</comment>
<gene>
    <name evidence="6" type="ORF">HF861_05100</name>
</gene>
<accession>A0A7X9RGW7</accession>
<dbReference type="InterPro" id="IPR029044">
    <property type="entry name" value="Nucleotide-diphossugar_trans"/>
</dbReference>
<evidence type="ECO:0000313" key="7">
    <source>
        <dbReference type="Proteomes" id="UP000540014"/>
    </source>
</evidence>
<reference evidence="6 7" key="1">
    <citation type="submission" date="2020-04" db="EMBL/GenBank/DDBJ databases">
        <authorList>
            <person name="Hitch T.C.A."/>
            <person name="Wylensek D."/>
            <person name="Clavel T."/>
        </authorList>
    </citation>
    <scope>NUCLEOTIDE SEQUENCE [LARGE SCALE GENOMIC DNA]</scope>
    <source>
        <strain evidence="6 7">BSM-383-APC-22F</strain>
    </source>
</reference>
<dbReference type="EMBL" id="JABAFR010000009">
    <property type="protein sequence ID" value="NME44260.1"/>
    <property type="molecule type" value="Genomic_DNA"/>
</dbReference>
<comment type="similarity">
    <text evidence="2">Belongs to the glycosyltransferase 2 family.</text>
</comment>
<evidence type="ECO:0000313" key="6">
    <source>
        <dbReference type="EMBL" id="NME44260.1"/>
    </source>
</evidence>
<keyword evidence="3" id="KW-0328">Glycosyltransferase</keyword>
<evidence type="ECO:0000256" key="1">
    <source>
        <dbReference type="ARBA" id="ARBA00004776"/>
    </source>
</evidence>
<protein>
    <submittedName>
        <fullName evidence="6">Glycosyltransferase family 2 protein</fullName>
    </submittedName>
</protein>
<dbReference type="RefSeq" id="WP_168965149.1">
    <property type="nucleotide sequence ID" value="NZ_JABAFR010000009.1"/>
</dbReference>
<organism evidence="6 7">
    <name type="scientific">Faecalicoccus pleomorphus</name>
    <dbReference type="NCBI Taxonomy" id="1323"/>
    <lineage>
        <taxon>Bacteria</taxon>
        <taxon>Bacillati</taxon>
        <taxon>Bacillota</taxon>
        <taxon>Erysipelotrichia</taxon>
        <taxon>Erysipelotrichales</taxon>
        <taxon>Erysipelotrichaceae</taxon>
        <taxon>Faecalicoccus</taxon>
    </lineage>
</organism>
<proteinExistence type="inferred from homology"/>
<evidence type="ECO:0000259" key="5">
    <source>
        <dbReference type="Pfam" id="PF00535"/>
    </source>
</evidence>
<sequence length="284" mass="32927">MKIGCVILNYNDSTTTINLLNKIKSFHLLNRIIVVDNCSKDNSYQELKEFEDGKIKVIQSTRNGGYGYGNNLGIKYLKEIDEPDFILIANPDVQFTENVINQMIENTSDDVALIAPLTLDMSGNVQLPVAWKVPRLKDFFLFSSIVLNKLFKPMSYTKDYFQKDICEVGCVQGSFFMINAKNIGDRIYDENIFLYFEESCLGKMFQDRGLKTILLTNVTYIHAHSASINKTIKSEVNKRRIMLDSFLQYFKDYYHYPDIVIKIMNLFKKIILVENTILLKIFYD</sequence>